<dbReference type="Proteomes" id="UP000031668">
    <property type="component" value="Unassembled WGS sequence"/>
</dbReference>
<comment type="similarity">
    <text evidence="3">Belongs to the glycosyltransferase 23 family.</text>
</comment>
<proteinExistence type="inferred from homology"/>
<protein>
    <submittedName>
        <fullName evidence="5">Alpha-(1,6)-fucosyltransferase</fullName>
    </submittedName>
</protein>
<evidence type="ECO:0000259" key="4">
    <source>
        <dbReference type="PROSITE" id="PS51659"/>
    </source>
</evidence>
<feature type="region of interest" description="Important for donor substrate binding" evidence="3">
    <location>
        <begin position="91"/>
        <end position="92"/>
    </location>
</feature>
<evidence type="ECO:0000256" key="3">
    <source>
        <dbReference type="PROSITE-ProRule" id="PRU00992"/>
    </source>
</evidence>
<evidence type="ECO:0000256" key="2">
    <source>
        <dbReference type="ARBA" id="ARBA00022679"/>
    </source>
</evidence>
<dbReference type="InterPro" id="IPR027350">
    <property type="entry name" value="GT23_dom"/>
</dbReference>
<evidence type="ECO:0000313" key="5">
    <source>
        <dbReference type="EMBL" id="KII68817.1"/>
    </source>
</evidence>
<dbReference type="GO" id="GO:0006487">
    <property type="term" value="P:protein N-linked glycosylation"/>
    <property type="evidence" value="ECO:0007669"/>
    <property type="project" value="TreeGrafter"/>
</dbReference>
<dbReference type="PROSITE" id="PS51659">
    <property type="entry name" value="GT23"/>
    <property type="match status" value="1"/>
</dbReference>
<feature type="domain" description="GT23" evidence="4">
    <location>
        <begin position="1"/>
        <end position="146"/>
    </location>
</feature>
<keyword evidence="2 3" id="KW-0808">Transferase</keyword>
<comment type="caution">
    <text evidence="5">The sequence shown here is derived from an EMBL/GenBank/DDBJ whole genome shotgun (WGS) entry which is preliminary data.</text>
</comment>
<dbReference type="OMA" id="REANFYP"/>
<sequence>MPLSETCNINSNQSNNLKIEFIDLSYYYKNMAYIPKVIPENIRQQIEEFHTDPFLWWISQIVTYVLRLQPSIIKKLKPIEFKSPIVGVHVRRTDKLIREANFYPIEEYMKYVDLYYRKFEQTSKVSKRSVYLATDDRELMAEFLKK</sequence>
<dbReference type="Pfam" id="PF19745">
    <property type="entry name" value="FUT8_N_cat"/>
    <property type="match status" value="1"/>
</dbReference>
<dbReference type="InterPro" id="IPR045573">
    <property type="entry name" value="Fut8_N_cat"/>
</dbReference>
<gene>
    <name evidence="5" type="ORF">RF11_09454</name>
</gene>
<dbReference type="Gene3D" id="3.40.50.11350">
    <property type="match status" value="1"/>
</dbReference>
<accession>A0A0C2N4I8</accession>
<evidence type="ECO:0000256" key="1">
    <source>
        <dbReference type="ARBA" id="ARBA00022676"/>
    </source>
</evidence>
<dbReference type="AlphaFoldDB" id="A0A0C2N4I8"/>
<organism evidence="5 6">
    <name type="scientific">Thelohanellus kitauei</name>
    <name type="common">Myxosporean</name>
    <dbReference type="NCBI Taxonomy" id="669202"/>
    <lineage>
        <taxon>Eukaryota</taxon>
        <taxon>Metazoa</taxon>
        <taxon>Cnidaria</taxon>
        <taxon>Myxozoa</taxon>
        <taxon>Myxosporea</taxon>
        <taxon>Bivalvulida</taxon>
        <taxon>Platysporina</taxon>
        <taxon>Myxobolidae</taxon>
        <taxon>Thelohanellus</taxon>
    </lineage>
</organism>
<name>A0A0C2N4I8_THEKT</name>
<dbReference type="GO" id="GO:0046921">
    <property type="term" value="F:alpha-(1-&gt;6)-fucosyltransferase activity"/>
    <property type="evidence" value="ECO:0007669"/>
    <property type="project" value="TreeGrafter"/>
</dbReference>
<evidence type="ECO:0000313" key="6">
    <source>
        <dbReference type="Proteomes" id="UP000031668"/>
    </source>
</evidence>
<reference evidence="5 6" key="1">
    <citation type="journal article" date="2014" name="Genome Biol. Evol.">
        <title>The genome of the myxosporean Thelohanellus kitauei shows adaptations to nutrient acquisition within its fish host.</title>
        <authorList>
            <person name="Yang Y."/>
            <person name="Xiong J."/>
            <person name="Zhou Z."/>
            <person name="Huo F."/>
            <person name="Miao W."/>
            <person name="Ran C."/>
            <person name="Liu Y."/>
            <person name="Zhang J."/>
            <person name="Feng J."/>
            <person name="Wang M."/>
            <person name="Wang M."/>
            <person name="Wang L."/>
            <person name="Yao B."/>
        </authorList>
    </citation>
    <scope>NUCLEOTIDE SEQUENCE [LARGE SCALE GENOMIC DNA]</scope>
    <source>
        <strain evidence="5">Wuqing</strain>
    </source>
</reference>
<dbReference type="OrthoDB" id="2014825at2759"/>
<dbReference type="PANTHER" id="PTHR13132">
    <property type="entry name" value="ALPHA- 1,6 -FUCOSYLTRANSFERASE"/>
    <property type="match status" value="1"/>
</dbReference>
<keyword evidence="6" id="KW-1185">Reference proteome</keyword>
<dbReference type="EMBL" id="JWZT01002708">
    <property type="protein sequence ID" value="KII68817.1"/>
    <property type="molecule type" value="Genomic_DNA"/>
</dbReference>
<keyword evidence="1 3" id="KW-0328">Glycosyltransferase</keyword>
<dbReference type="PANTHER" id="PTHR13132:SF29">
    <property type="entry name" value="ALPHA-(1,6)-FUCOSYLTRANSFERASE"/>
    <property type="match status" value="1"/>
</dbReference>